<reference evidence="4 5" key="1">
    <citation type="submission" date="2018-08" db="EMBL/GenBank/DDBJ databases">
        <title>A genome reference for cultivated species of the human gut microbiota.</title>
        <authorList>
            <person name="Zou Y."/>
            <person name="Xue W."/>
            <person name="Luo G."/>
        </authorList>
    </citation>
    <scope>NUCLEOTIDE SEQUENCE [LARGE SCALE GENOMIC DNA]</scope>
    <source>
        <strain evidence="4 5">TF08-11</strain>
    </source>
</reference>
<gene>
    <name evidence="4" type="ORF">DXC78_10615</name>
</gene>
<keyword evidence="2" id="KW-0472">Membrane</keyword>
<evidence type="ECO:0000313" key="4">
    <source>
        <dbReference type="EMBL" id="RGD73919.1"/>
    </source>
</evidence>
<evidence type="ECO:0000313" key="5">
    <source>
        <dbReference type="Proteomes" id="UP000260721"/>
    </source>
</evidence>
<feature type="compositionally biased region" description="Basic and acidic residues" evidence="1">
    <location>
        <begin position="131"/>
        <end position="150"/>
    </location>
</feature>
<dbReference type="RefSeq" id="WP_117446996.1">
    <property type="nucleotide sequence ID" value="NZ_CALCIP010000011.1"/>
</dbReference>
<dbReference type="Proteomes" id="UP000260721">
    <property type="component" value="Unassembled WGS sequence"/>
</dbReference>
<dbReference type="InterPro" id="IPR026870">
    <property type="entry name" value="Zinc_ribbon_dom"/>
</dbReference>
<feature type="compositionally biased region" description="Basic and acidic residues" evidence="1">
    <location>
        <begin position="36"/>
        <end position="46"/>
    </location>
</feature>
<evidence type="ECO:0000259" key="3">
    <source>
        <dbReference type="Pfam" id="PF13240"/>
    </source>
</evidence>
<evidence type="ECO:0000256" key="1">
    <source>
        <dbReference type="SAM" id="MobiDB-lite"/>
    </source>
</evidence>
<evidence type="ECO:0000256" key="2">
    <source>
        <dbReference type="SAM" id="Phobius"/>
    </source>
</evidence>
<keyword evidence="2" id="KW-1133">Transmembrane helix</keyword>
<dbReference type="EMBL" id="QUSK01000027">
    <property type="protein sequence ID" value="RGD73919.1"/>
    <property type="molecule type" value="Genomic_DNA"/>
</dbReference>
<organism evidence="4 5">
    <name type="scientific">Faecalicoccus pleomorphus</name>
    <dbReference type="NCBI Taxonomy" id="1323"/>
    <lineage>
        <taxon>Bacteria</taxon>
        <taxon>Bacillati</taxon>
        <taxon>Bacillota</taxon>
        <taxon>Erysipelotrichia</taxon>
        <taxon>Erysipelotrichales</taxon>
        <taxon>Erysipelotrichaceae</taxon>
        <taxon>Faecalicoccus</taxon>
    </lineage>
</organism>
<accession>A0A3E3DY84</accession>
<feature type="region of interest" description="Disordered" evidence="1">
    <location>
        <begin position="27"/>
        <end position="46"/>
    </location>
</feature>
<keyword evidence="2" id="KW-0812">Transmembrane</keyword>
<proteinExistence type="predicted"/>
<comment type="caution">
    <text evidence="4">The sequence shown here is derived from an EMBL/GenBank/DDBJ whole genome shotgun (WGS) entry which is preliminary data.</text>
</comment>
<feature type="region of interest" description="Disordered" evidence="1">
    <location>
        <begin position="100"/>
        <end position="150"/>
    </location>
</feature>
<feature type="compositionally biased region" description="Acidic residues" evidence="1">
    <location>
        <begin position="119"/>
        <end position="130"/>
    </location>
</feature>
<name>A0A3E3DY84_9FIRM</name>
<dbReference type="Pfam" id="PF13240">
    <property type="entry name" value="Zn_Ribbon_1"/>
    <property type="match status" value="1"/>
</dbReference>
<feature type="domain" description="Zinc-ribbon" evidence="3">
    <location>
        <begin position="3"/>
        <end position="24"/>
    </location>
</feature>
<feature type="transmembrane region" description="Helical" evidence="2">
    <location>
        <begin position="70"/>
        <end position="91"/>
    </location>
</feature>
<dbReference type="STRING" id="1123313.GCA_000420345_00335"/>
<dbReference type="AlphaFoldDB" id="A0A3E3DY84"/>
<feature type="compositionally biased region" description="Basic and acidic residues" evidence="1">
    <location>
        <begin position="100"/>
        <end position="118"/>
    </location>
</feature>
<protein>
    <submittedName>
        <fullName evidence="4">Zinc-ribbon domain-containing protein</fullName>
    </submittedName>
</protein>
<sequence length="226" mass="26454">MICRHCQKENPESVKYCIHCGKPLDEPERQTPPVFDPHKEEGLNDDWSKPVEEEKTEVIKPAKKNSHVPVLIALGVLAGLLVIGGAGYFMYSNHQHQQEIARLEQEKEQEKEARKKSEEEADDLQDENEYLEDRNDRLEDRQKDENESEDHYQYGFEIDTWYKSNYNMALRNAGDYNATQTGHLRKDERIFIEEIISGSNGSYWGRSSSGDWVCMQDNDYDYLREE</sequence>